<dbReference type="GO" id="GO:0009279">
    <property type="term" value="C:cell outer membrane"/>
    <property type="evidence" value="ECO:0007669"/>
    <property type="project" value="UniProtKB-SubCell"/>
</dbReference>
<reference evidence="10" key="1">
    <citation type="submission" date="2019-08" db="EMBL/GenBank/DDBJ databases">
        <authorList>
            <person name="Kucharzyk K."/>
            <person name="Murdoch R.W."/>
            <person name="Higgins S."/>
            <person name="Loffler F."/>
        </authorList>
    </citation>
    <scope>NUCLEOTIDE SEQUENCE</scope>
</reference>
<accession>A0A644X135</accession>
<evidence type="ECO:0000256" key="2">
    <source>
        <dbReference type="ARBA" id="ARBA00004442"/>
    </source>
</evidence>
<dbReference type="GO" id="GO:0005576">
    <property type="term" value="C:extracellular region"/>
    <property type="evidence" value="ECO:0007669"/>
    <property type="project" value="UniProtKB-SubCell"/>
</dbReference>
<dbReference type="SUPFAM" id="SSF51126">
    <property type="entry name" value="Pectin lyase-like"/>
    <property type="match status" value="1"/>
</dbReference>
<evidence type="ECO:0000256" key="3">
    <source>
        <dbReference type="ARBA" id="ARBA00004613"/>
    </source>
</evidence>
<keyword evidence="9" id="KW-0812">Transmembrane</keyword>
<feature type="transmembrane region" description="Helical" evidence="9">
    <location>
        <begin position="51"/>
        <end position="70"/>
    </location>
</feature>
<dbReference type="PANTHER" id="PTHR11319">
    <property type="entry name" value="G PROTEIN-COUPLED RECEPTOR-RELATED"/>
    <property type="match status" value="1"/>
</dbReference>
<dbReference type="Pfam" id="PF02415">
    <property type="entry name" value="Chlam_PMP"/>
    <property type="match status" value="2"/>
</dbReference>
<evidence type="ECO:0000256" key="4">
    <source>
        <dbReference type="ARBA" id="ARBA00022525"/>
    </source>
</evidence>
<dbReference type="InterPro" id="IPR003368">
    <property type="entry name" value="POMP_repeat"/>
</dbReference>
<evidence type="ECO:0000256" key="8">
    <source>
        <dbReference type="SAM" id="MobiDB-lite"/>
    </source>
</evidence>
<evidence type="ECO:0000256" key="1">
    <source>
        <dbReference type="ARBA" id="ARBA00004196"/>
    </source>
</evidence>
<keyword evidence="4" id="KW-0964">Secreted</keyword>
<organism evidence="10">
    <name type="scientific">bioreactor metagenome</name>
    <dbReference type="NCBI Taxonomy" id="1076179"/>
    <lineage>
        <taxon>unclassified sequences</taxon>
        <taxon>metagenomes</taxon>
        <taxon>ecological metagenomes</taxon>
    </lineage>
</organism>
<evidence type="ECO:0000256" key="6">
    <source>
        <dbReference type="ARBA" id="ARBA00023136"/>
    </source>
</evidence>
<evidence type="ECO:0000313" key="10">
    <source>
        <dbReference type="EMBL" id="MPM09875.1"/>
    </source>
</evidence>
<name>A0A644X135_9ZZZZ</name>
<keyword evidence="7" id="KW-0998">Cell outer membrane</keyword>
<dbReference type="PANTHER" id="PTHR11319:SF35">
    <property type="entry name" value="OUTER MEMBRANE PROTEIN PMPC-RELATED"/>
    <property type="match status" value="1"/>
</dbReference>
<sequence length="547" mass="56213">MSAVTRRPESSFVRLERGDAAGGTGYSEGAFFPVSRKGVCVVAKGYRNGGMYRAAAMVFLFVFLFFLPPASEGAVFFVTQAGAGNRNGSSWDNAFGEAEFCQNLNGSSVGDEFWVAAGKYRPSTTGDNTWYFVLDPGVSLYGGFAGTETSRSQRNWRTNVTVLTGDLDFNDTVDARGVTRKASDINAAGSGNSIRVLYAYGQGGVLDGFTVTAGYALNDEGGGMMDVQSSVTIRNCTFAGNFSSQTGGGLYSTKSFSTLENCVFSGNEADSGGGMYTDDSASVADGCIFTENEAVYGGGMAAVNSHVPEVKNCTFSKNTASDRGGGIQTKNSAVVSACTFTENSAVDGGGMFCTGFAPKVTNCTFSGNTASGQGGGINNYWLASTTIMNCTFSGNGANQGGNMANLDSSPAVTNSIFWSSAVGEEIFNDATSNPVLSHCVVQGGYPGGTEIITGDPKLGPLADNGGLTRTRALLTGSSALDAGKAAGAPAEDQRGVSRPQGSGYDIGAYEYTPPSSGGGGGGGCGVLSAPFPGVLLLVLPLVLLFRK</sequence>
<protein>
    <submittedName>
        <fullName evidence="10">Uncharacterized protein</fullName>
    </submittedName>
</protein>
<dbReference type="NCBIfam" id="TIGR01376">
    <property type="entry name" value="POMP_repeat"/>
    <property type="match status" value="1"/>
</dbReference>
<evidence type="ECO:0000256" key="7">
    <source>
        <dbReference type="ARBA" id="ARBA00023237"/>
    </source>
</evidence>
<keyword evidence="6 9" id="KW-0472">Membrane</keyword>
<dbReference type="AlphaFoldDB" id="A0A644X135"/>
<keyword evidence="5" id="KW-0732">Signal</keyword>
<comment type="caution">
    <text evidence="10">The sequence shown here is derived from an EMBL/GenBank/DDBJ whole genome shotgun (WGS) entry which is preliminary data.</text>
</comment>
<gene>
    <name evidence="10" type="ORF">SDC9_56198</name>
</gene>
<evidence type="ECO:0000256" key="9">
    <source>
        <dbReference type="SAM" id="Phobius"/>
    </source>
</evidence>
<dbReference type="InterPro" id="IPR011050">
    <property type="entry name" value="Pectin_lyase_fold/virulence"/>
</dbReference>
<dbReference type="NCBIfam" id="NF041518">
    <property type="entry name" value="choice_anch_Q"/>
    <property type="match status" value="1"/>
</dbReference>
<feature type="transmembrane region" description="Helical" evidence="9">
    <location>
        <begin position="525"/>
        <end position="545"/>
    </location>
</feature>
<comment type="subcellular location">
    <subcellularLocation>
        <location evidence="1">Cell envelope</location>
    </subcellularLocation>
    <subcellularLocation>
        <location evidence="2">Cell outer membrane</location>
    </subcellularLocation>
    <subcellularLocation>
        <location evidence="3">Secreted</location>
    </subcellularLocation>
</comment>
<dbReference type="InterPro" id="IPR059226">
    <property type="entry name" value="Choice_anch_Q_dom"/>
</dbReference>
<dbReference type="EMBL" id="VSSQ01001622">
    <property type="protein sequence ID" value="MPM09875.1"/>
    <property type="molecule type" value="Genomic_DNA"/>
</dbReference>
<proteinExistence type="predicted"/>
<keyword evidence="9" id="KW-1133">Transmembrane helix</keyword>
<evidence type="ECO:0000256" key="5">
    <source>
        <dbReference type="ARBA" id="ARBA00022729"/>
    </source>
</evidence>
<feature type="region of interest" description="Disordered" evidence="8">
    <location>
        <begin position="484"/>
        <end position="512"/>
    </location>
</feature>